<dbReference type="Proteomes" id="UP000681315">
    <property type="component" value="Unassembled WGS sequence"/>
</dbReference>
<feature type="domain" description="Type I restriction modification DNA specificity" evidence="4">
    <location>
        <begin position="2"/>
        <end position="161"/>
    </location>
</feature>
<evidence type="ECO:0000259" key="4">
    <source>
        <dbReference type="Pfam" id="PF01420"/>
    </source>
</evidence>
<dbReference type="GO" id="GO:0004519">
    <property type="term" value="F:endonuclease activity"/>
    <property type="evidence" value="ECO:0007669"/>
    <property type="project" value="UniProtKB-KW"/>
</dbReference>
<keyword evidence="5" id="KW-0255">Endonuclease</keyword>
<dbReference type="InterPro" id="IPR044946">
    <property type="entry name" value="Restrct_endonuc_typeI_TRD_sf"/>
</dbReference>
<dbReference type="InterPro" id="IPR000055">
    <property type="entry name" value="Restrct_endonuc_typeI_TRD"/>
</dbReference>
<dbReference type="PANTHER" id="PTHR43140:SF1">
    <property type="entry name" value="TYPE I RESTRICTION ENZYME ECOKI SPECIFICITY SUBUNIT"/>
    <property type="match status" value="1"/>
</dbReference>
<evidence type="ECO:0000256" key="3">
    <source>
        <dbReference type="ARBA" id="ARBA00023125"/>
    </source>
</evidence>
<gene>
    <name evidence="5" type="ORF">J4051_06130</name>
</gene>
<comment type="similarity">
    <text evidence="1">Belongs to the type-I restriction system S methylase family.</text>
</comment>
<protein>
    <submittedName>
        <fullName evidence="5">Restriction endonuclease subunit S</fullName>
    </submittedName>
</protein>
<dbReference type="SUPFAM" id="SSF116734">
    <property type="entry name" value="DNA methylase specificity domain"/>
    <property type="match status" value="2"/>
</dbReference>
<dbReference type="PANTHER" id="PTHR43140">
    <property type="entry name" value="TYPE-1 RESTRICTION ENZYME ECOKI SPECIFICITY PROTEIN"/>
    <property type="match status" value="1"/>
</dbReference>
<keyword evidence="3" id="KW-0238">DNA-binding</keyword>
<dbReference type="InterPro" id="IPR051212">
    <property type="entry name" value="Type-I_RE_S_subunit"/>
</dbReference>
<evidence type="ECO:0000313" key="6">
    <source>
        <dbReference type="Proteomes" id="UP000681315"/>
    </source>
</evidence>
<dbReference type="CDD" id="cd17254">
    <property type="entry name" value="RMtype1_S_FclI-TRD1-CR1_like"/>
    <property type="match status" value="1"/>
</dbReference>
<evidence type="ECO:0000256" key="1">
    <source>
        <dbReference type="ARBA" id="ARBA00010923"/>
    </source>
</evidence>
<name>A0ABS3SSB6_9FLAO</name>
<keyword evidence="5" id="KW-0540">Nuclease</keyword>
<dbReference type="RefSeq" id="WP_208232976.1">
    <property type="nucleotide sequence ID" value="NZ_JAGEVG010000005.1"/>
</dbReference>
<sequence>MGKWKEVKLKDVIEVINGRAYKKAELLDKGKYPVLRVGNLFTNNNWYHSDLELNENKYCDNGDLIYAWSASFGPRIWNGKKVIYHYHIWKMICDEKKLNKDYAFRFLDWDKDMMQKEHSRGVGMFHLTKSAIENRKLVLPPLPEQQRIVVKLDALFVGIEQAIDLLEENIAHTQALMGSVLDEEFGRLEETEFEPFLNSVFIQNKTLIPKDDETYKYVGLENIESNTGKLVDYSETIGETIKSSKVYFENENVLYGKLRPYLNKVWVSNFDGVATTEILPFKTNQDKLLPRYLAYYLRSNTFLNVVNANVSGARMPRASARFFKDIAEVPKVDLKHQEKMITKFDKLFNHFEDMISLETQKLTHLKSLKSSLLDQAFKGEL</sequence>
<keyword evidence="6" id="KW-1185">Reference proteome</keyword>
<accession>A0ABS3SSB6</accession>
<proteinExistence type="inferred from homology"/>
<comment type="caution">
    <text evidence="5">The sequence shown here is derived from an EMBL/GenBank/DDBJ whole genome shotgun (WGS) entry which is preliminary data.</text>
</comment>
<evidence type="ECO:0000256" key="2">
    <source>
        <dbReference type="ARBA" id="ARBA00022747"/>
    </source>
</evidence>
<reference evidence="5 6" key="1">
    <citation type="submission" date="2021-03" db="EMBL/GenBank/DDBJ databases">
        <title>Gelidibacter sp. nov., isolated from costal sediment.</title>
        <authorList>
            <person name="Lun K.-Y."/>
        </authorList>
    </citation>
    <scope>NUCLEOTIDE SEQUENCE [LARGE SCALE GENOMIC DNA]</scope>
    <source>
        <strain evidence="5 6">DF109</strain>
    </source>
</reference>
<keyword evidence="5" id="KW-0378">Hydrolase</keyword>
<dbReference type="Gene3D" id="3.90.220.20">
    <property type="entry name" value="DNA methylase specificity domains"/>
    <property type="match status" value="3"/>
</dbReference>
<evidence type="ECO:0000313" key="5">
    <source>
        <dbReference type="EMBL" id="MBO3097837.1"/>
    </source>
</evidence>
<dbReference type="EMBL" id="JAGEVG010000005">
    <property type="protein sequence ID" value="MBO3097837.1"/>
    <property type="molecule type" value="Genomic_DNA"/>
</dbReference>
<dbReference type="Pfam" id="PF01420">
    <property type="entry name" value="Methylase_S"/>
    <property type="match status" value="1"/>
</dbReference>
<keyword evidence="2" id="KW-0680">Restriction system</keyword>
<organism evidence="5 6">
    <name type="scientific">Gelidibacter pelagius</name>
    <dbReference type="NCBI Taxonomy" id="2819985"/>
    <lineage>
        <taxon>Bacteria</taxon>
        <taxon>Pseudomonadati</taxon>
        <taxon>Bacteroidota</taxon>
        <taxon>Flavobacteriia</taxon>
        <taxon>Flavobacteriales</taxon>
        <taxon>Flavobacteriaceae</taxon>
        <taxon>Gelidibacter</taxon>
    </lineage>
</organism>